<dbReference type="AlphaFoldDB" id="A0A221W7H7"/>
<feature type="transmembrane region" description="Helical" evidence="1">
    <location>
        <begin position="109"/>
        <end position="127"/>
    </location>
</feature>
<reference evidence="2 3" key="1">
    <citation type="submission" date="2017-07" db="EMBL/GenBank/DDBJ databases">
        <title>Complete genome sequence of Actinoalloteichus hoggarensis DSM 45943, type strain of Actinoalloteichus hoggarensis.</title>
        <authorList>
            <person name="Ruckert C."/>
            <person name="Nouioui I."/>
            <person name="Willmese J."/>
            <person name="van Wezel G."/>
            <person name="Klenk H.-P."/>
            <person name="Kalinowski J."/>
            <person name="Zotchev S.B."/>
        </authorList>
    </citation>
    <scope>NUCLEOTIDE SEQUENCE [LARGE SCALE GENOMIC DNA]</scope>
    <source>
        <strain evidence="2 3">DSM 45943</strain>
    </source>
</reference>
<protein>
    <recommendedName>
        <fullName evidence="4">HXXEE domain-containing protein</fullName>
    </recommendedName>
</protein>
<proteinExistence type="predicted"/>
<dbReference type="KEGG" id="ahg:AHOG_20435"/>
<keyword evidence="3" id="KW-1185">Reference proteome</keyword>
<feature type="transmembrane region" description="Helical" evidence="1">
    <location>
        <begin position="49"/>
        <end position="71"/>
    </location>
</feature>
<dbReference type="InterPro" id="IPR025671">
    <property type="entry name" value="HXXEE"/>
</dbReference>
<evidence type="ECO:0000256" key="1">
    <source>
        <dbReference type="SAM" id="Phobius"/>
    </source>
</evidence>
<feature type="transmembrane region" description="Helical" evidence="1">
    <location>
        <begin position="83"/>
        <end position="103"/>
    </location>
</feature>
<evidence type="ECO:0000313" key="2">
    <source>
        <dbReference type="EMBL" id="ASO21704.1"/>
    </source>
</evidence>
<keyword evidence="1" id="KW-1133">Transmembrane helix</keyword>
<keyword evidence="1" id="KW-0812">Transmembrane</keyword>
<gene>
    <name evidence="2" type="ORF">AHOG_20435</name>
</gene>
<accession>A0A221W7H7</accession>
<evidence type="ECO:0008006" key="4">
    <source>
        <dbReference type="Google" id="ProtNLM"/>
    </source>
</evidence>
<name>A0A221W7H7_9PSEU</name>
<evidence type="ECO:0000313" key="3">
    <source>
        <dbReference type="Proteomes" id="UP000204221"/>
    </source>
</evidence>
<dbReference type="Proteomes" id="UP000204221">
    <property type="component" value="Chromosome"/>
</dbReference>
<dbReference type="EMBL" id="CP022521">
    <property type="protein sequence ID" value="ASO21704.1"/>
    <property type="molecule type" value="Genomic_DNA"/>
</dbReference>
<feature type="transmembrane region" description="Helical" evidence="1">
    <location>
        <begin position="139"/>
        <end position="161"/>
    </location>
</feature>
<sequence>MSAGRLAWCWAWAVVSFALHNAEEWLGDLPAWSVAQPALPWSVPVESSAAFGLAVAMLTVAVALAGVVAVVTRASWSAETLSCFAIVLLINVVSHVALSLATWSLMPGVLTGVALLLPAALVILRVLPRVRLNLPTTLWTAAAAVAATLGALWVAGAIAGAG</sequence>
<organism evidence="2 3">
    <name type="scientific">Actinoalloteichus hoggarensis</name>
    <dbReference type="NCBI Taxonomy" id="1470176"/>
    <lineage>
        <taxon>Bacteria</taxon>
        <taxon>Bacillati</taxon>
        <taxon>Actinomycetota</taxon>
        <taxon>Actinomycetes</taxon>
        <taxon>Pseudonocardiales</taxon>
        <taxon>Pseudonocardiaceae</taxon>
        <taxon>Actinoalloteichus</taxon>
    </lineage>
</organism>
<dbReference type="Pfam" id="PF13787">
    <property type="entry name" value="HXXEE"/>
    <property type="match status" value="1"/>
</dbReference>
<keyword evidence="1" id="KW-0472">Membrane</keyword>